<feature type="region of interest" description="Disordered" evidence="2">
    <location>
        <begin position="309"/>
        <end position="335"/>
    </location>
</feature>
<evidence type="ECO:0000256" key="1">
    <source>
        <dbReference type="ARBA" id="ARBA00022801"/>
    </source>
</evidence>
<dbReference type="Pfam" id="PF01520">
    <property type="entry name" value="Amidase_3"/>
    <property type="match status" value="1"/>
</dbReference>
<dbReference type="Pfam" id="PF01471">
    <property type="entry name" value="PG_binding_1"/>
    <property type="match status" value="6"/>
</dbReference>
<dbReference type="EMBL" id="FNNC01000002">
    <property type="protein sequence ID" value="SDW43677.1"/>
    <property type="molecule type" value="Genomic_DNA"/>
</dbReference>
<name>A0A1H2TIS4_9BACI</name>
<proteinExistence type="predicted"/>
<dbReference type="GO" id="GO:0030288">
    <property type="term" value="C:outer membrane-bounded periplasmic space"/>
    <property type="evidence" value="ECO:0007669"/>
    <property type="project" value="TreeGrafter"/>
</dbReference>
<dbReference type="InterPro" id="IPR036365">
    <property type="entry name" value="PGBD-like_sf"/>
</dbReference>
<feature type="compositionally biased region" description="Basic and acidic residues" evidence="2">
    <location>
        <begin position="309"/>
        <end position="318"/>
    </location>
</feature>
<keyword evidence="1" id="KW-0378">Hydrolase</keyword>
<dbReference type="CDD" id="cd02696">
    <property type="entry name" value="MurNAc-LAA"/>
    <property type="match status" value="1"/>
</dbReference>
<dbReference type="GO" id="GO:0008745">
    <property type="term" value="F:N-acetylmuramoyl-L-alanine amidase activity"/>
    <property type="evidence" value="ECO:0007669"/>
    <property type="project" value="InterPro"/>
</dbReference>
<accession>A0A1H2TIS4</accession>
<evidence type="ECO:0000313" key="5">
    <source>
        <dbReference type="Proteomes" id="UP000199488"/>
    </source>
</evidence>
<dbReference type="SUPFAM" id="SSF47090">
    <property type="entry name" value="PGBD-like"/>
    <property type="match status" value="6"/>
</dbReference>
<dbReference type="InterPro" id="IPR036366">
    <property type="entry name" value="PGBDSf"/>
</dbReference>
<dbReference type="Proteomes" id="UP000199488">
    <property type="component" value="Unassembled WGS sequence"/>
</dbReference>
<protein>
    <submittedName>
        <fullName evidence="4">N-acetylmuramoyl-L-alanine amidase</fullName>
    </submittedName>
</protein>
<gene>
    <name evidence="4" type="ORF">SAMN05421781_1422</name>
</gene>
<dbReference type="Gene3D" id="1.10.101.10">
    <property type="entry name" value="PGBD-like superfamily/PGBD"/>
    <property type="match status" value="6"/>
</dbReference>
<organism evidence="4 5">
    <name type="scientific">Marinococcus luteus</name>
    <dbReference type="NCBI Taxonomy" id="1122204"/>
    <lineage>
        <taxon>Bacteria</taxon>
        <taxon>Bacillati</taxon>
        <taxon>Bacillota</taxon>
        <taxon>Bacilli</taxon>
        <taxon>Bacillales</taxon>
        <taxon>Bacillaceae</taxon>
        <taxon>Marinococcus</taxon>
    </lineage>
</organism>
<evidence type="ECO:0000313" key="4">
    <source>
        <dbReference type="EMBL" id="SDW43677.1"/>
    </source>
</evidence>
<dbReference type="Gene3D" id="3.40.630.40">
    <property type="entry name" value="Zn-dependent exopeptidases"/>
    <property type="match status" value="1"/>
</dbReference>
<evidence type="ECO:0000259" key="3">
    <source>
        <dbReference type="SMART" id="SM00646"/>
    </source>
</evidence>
<dbReference type="InterPro" id="IPR002477">
    <property type="entry name" value="Peptidoglycan-bd-like"/>
</dbReference>
<dbReference type="InterPro" id="IPR050695">
    <property type="entry name" value="N-acetylmuramoyl_amidase_3"/>
</dbReference>
<feature type="region of interest" description="Disordered" evidence="2">
    <location>
        <begin position="219"/>
        <end position="246"/>
    </location>
</feature>
<feature type="domain" description="MurNAc-LAA" evidence="3">
    <location>
        <begin position="545"/>
        <end position="654"/>
    </location>
</feature>
<dbReference type="PANTHER" id="PTHR30404:SF0">
    <property type="entry name" value="N-ACETYLMURAMOYL-L-ALANINE AMIDASE AMIC"/>
    <property type="match status" value="1"/>
</dbReference>
<dbReference type="AlphaFoldDB" id="A0A1H2TIS4"/>
<sequence length="660" mass="71380">MEEGDSGGDVKELQKTLNDAGFEVTETPTIYFGPKTSGAVEEFQQANGLIVDGIAGPNTWEALDTSTASAPDALSGLEEGDSGDRVIELQRDLNEAGFPVTDNPTTYFGPKTREAVREFQRSYQLEDNGIADENTISELDMVLNNTGSASASGVYKAGDDSEYIKELQRDLNEAGFHVTDEPTTYFGPRTETSVENFQKAEGLSVDGVAGANTLEALEEVNEAEPESEPEETNESEDTDSLSEGMSSDRIQALQEDLNEAGFHVTDEPTTYFGPKTKEAVKEFQEDNDLTADGAAGTKTLSALEGVLKTKQEAEKKESEEESEEASTSNDLLSINDEGEEVQELQEKLNEAGFHVMDDPNAYFDEDTETAVEEFQQEYELAIDGVAGPETLAKLDEVQEEEENTDPGVLKAESTGQAVVDLQEDLHQLEYFQGTYTEEYNSETSDAVAAFQREHGLAIDGIAGPNTLDAIDGELNQSAPGTLRGKTVVVDPGHGGYDGGAAANGLEEKDIVLDTGLKLKSDLEAMGATVVMTRETDRYLSLNERTEVANNANADAFVSVHVNAGGGVGDESYWYGEHEAERSERLAEDVQEQLIEATGATDRGVKEGNFQVIRDTNIPAILAEIGFIDSSTDAANLREEDYLDDTSEGLTGGVDQFFEEK</sequence>
<dbReference type="PANTHER" id="PTHR30404">
    <property type="entry name" value="N-ACETYLMURAMOYL-L-ALANINE AMIDASE"/>
    <property type="match status" value="1"/>
</dbReference>
<reference evidence="4 5" key="1">
    <citation type="submission" date="2016-10" db="EMBL/GenBank/DDBJ databases">
        <authorList>
            <person name="de Groot N.N."/>
        </authorList>
    </citation>
    <scope>NUCLEOTIDE SEQUENCE [LARGE SCALE GENOMIC DNA]</scope>
    <source>
        <strain evidence="4 5">DSM 23126</strain>
    </source>
</reference>
<keyword evidence="5" id="KW-1185">Reference proteome</keyword>
<dbReference type="SMART" id="SM00646">
    <property type="entry name" value="Ami_3"/>
    <property type="match status" value="1"/>
</dbReference>
<dbReference type="STRING" id="1122204.SAMN05421781_1422"/>
<evidence type="ECO:0000256" key="2">
    <source>
        <dbReference type="SAM" id="MobiDB-lite"/>
    </source>
</evidence>
<dbReference type="GO" id="GO:0009253">
    <property type="term" value="P:peptidoglycan catabolic process"/>
    <property type="evidence" value="ECO:0007669"/>
    <property type="project" value="InterPro"/>
</dbReference>
<dbReference type="InterPro" id="IPR002508">
    <property type="entry name" value="MurNAc-LAA_cat"/>
</dbReference>
<feature type="compositionally biased region" description="Acidic residues" evidence="2">
    <location>
        <begin position="219"/>
        <end position="240"/>
    </location>
</feature>
<dbReference type="SUPFAM" id="SSF53187">
    <property type="entry name" value="Zn-dependent exopeptidases"/>
    <property type="match status" value="1"/>
</dbReference>